<dbReference type="GO" id="GO:0030414">
    <property type="term" value="F:peptidase inhibitor activity"/>
    <property type="evidence" value="ECO:0007669"/>
    <property type="project" value="InterPro"/>
</dbReference>
<name>A0A9D4GN00_DREPO</name>
<feature type="signal peptide" evidence="1">
    <location>
        <begin position="1"/>
        <end position="19"/>
    </location>
</feature>
<keyword evidence="4" id="KW-1185">Reference proteome</keyword>
<dbReference type="Pfam" id="PF00095">
    <property type="entry name" value="WAP"/>
    <property type="match status" value="1"/>
</dbReference>
<feature type="chain" id="PRO_5039264647" description="WAP domain-containing protein" evidence="1">
    <location>
        <begin position="20"/>
        <end position="144"/>
    </location>
</feature>
<organism evidence="3 4">
    <name type="scientific">Dreissena polymorpha</name>
    <name type="common">Zebra mussel</name>
    <name type="synonym">Mytilus polymorpha</name>
    <dbReference type="NCBI Taxonomy" id="45954"/>
    <lineage>
        <taxon>Eukaryota</taxon>
        <taxon>Metazoa</taxon>
        <taxon>Spiralia</taxon>
        <taxon>Lophotrochozoa</taxon>
        <taxon>Mollusca</taxon>
        <taxon>Bivalvia</taxon>
        <taxon>Autobranchia</taxon>
        <taxon>Heteroconchia</taxon>
        <taxon>Euheterodonta</taxon>
        <taxon>Imparidentia</taxon>
        <taxon>Neoheterodontei</taxon>
        <taxon>Myida</taxon>
        <taxon>Dreissenoidea</taxon>
        <taxon>Dreissenidae</taxon>
        <taxon>Dreissena</taxon>
    </lineage>
</organism>
<feature type="domain" description="WAP" evidence="2">
    <location>
        <begin position="56"/>
        <end position="101"/>
    </location>
</feature>
<evidence type="ECO:0000313" key="3">
    <source>
        <dbReference type="EMBL" id="KAH3819833.1"/>
    </source>
</evidence>
<reference evidence="3" key="1">
    <citation type="journal article" date="2019" name="bioRxiv">
        <title>The Genome of the Zebra Mussel, Dreissena polymorpha: A Resource for Invasive Species Research.</title>
        <authorList>
            <person name="McCartney M.A."/>
            <person name="Auch B."/>
            <person name="Kono T."/>
            <person name="Mallez S."/>
            <person name="Zhang Y."/>
            <person name="Obille A."/>
            <person name="Becker A."/>
            <person name="Abrahante J.E."/>
            <person name="Garbe J."/>
            <person name="Badalamenti J.P."/>
            <person name="Herman A."/>
            <person name="Mangelson H."/>
            <person name="Liachko I."/>
            <person name="Sullivan S."/>
            <person name="Sone E.D."/>
            <person name="Koren S."/>
            <person name="Silverstein K.A.T."/>
            <person name="Beckman K.B."/>
            <person name="Gohl D.M."/>
        </authorList>
    </citation>
    <scope>NUCLEOTIDE SEQUENCE</scope>
    <source>
        <strain evidence="3">Duluth1</strain>
        <tissue evidence="3">Whole animal</tissue>
    </source>
</reference>
<dbReference type="Proteomes" id="UP000828390">
    <property type="component" value="Unassembled WGS sequence"/>
</dbReference>
<reference evidence="3" key="2">
    <citation type="submission" date="2020-11" db="EMBL/GenBank/DDBJ databases">
        <authorList>
            <person name="McCartney M.A."/>
            <person name="Auch B."/>
            <person name="Kono T."/>
            <person name="Mallez S."/>
            <person name="Becker A."/>
            <person name="Gohl D.M."/>
            <person name="Silverstein K.A.T."/>
            <person name="Koren S."/>
            <person name="Bechman K.B."/>
            <person name="Herman A."/>
            <person name="Abrahante J.E."/>
            <person name="Garbe J."/>
        </authorList>
    </citation>
    <scope>NUCLEOTIDE SEQUENCE</scope>
    <source>
        <strain evidence="3">Duluth1</strain>
        <tissue evidence="3">Whole animal</tissue>
    </source>
</reference>
<protein>
    <recommendedName>
        <fullName evidence="2">WAP domain-containing protein</fullName>
    </recommendedName>
</protein>
<evidence type="ECO:0000313" key="4">
    <source>
        <dbReference type="Proteomes" id="UP000828390"/>
    </source>
</evidence>
<evidence type="ECO:0000256" key="1">
    <source>
        <dbReference type="SAM" id="SignalP"/>
    </source>
</evidence>
<evidence type="ECO:0000259" key="2">
    <source>
        <dbReference type="Pfam" id="PF00095"/>
    </source>
</evidence>
<dbReference type="InterPro" id="IPR036645">
    <property type="entry name" value="Elafin-like_sf"/>
</dbReference>
<keyword evidence="1" id="KW-0732">Signal</keyword>
<dbReference type="OrthoDB" id="4473401at2759"/>
<dbReference type="InterPro" id="IPR008197">
    <property type="entry name" value="WAP_dom"/>
</dbReference>
<dbReference type="GO" id="GO:0005576">
    <property type="term" value="C:extracellular region"/>
    <property type="evidence" value="ECO:0007669"/>
    <property type="project" value="InterPro"/>
</dbReference>
<proteinExistence type="predicted"/>
<dbReference type="EMBL" id="JAIWYP010000005">
    <property type="protein sequence ID" value="KAH3819833.1"/>
    <property type="molecule type" value="Genomic_DNA"/>
</dbReference>
<sequence>MFVPLLVAVYIVHAPRIQAVAPATTAPCDPAACPIPRCLGYYTPPGVCCPICPFEKPGFCPPKWAQSEDHCHDRICSREGDCPGIEKCCSSRYRCKFCMKPLGVRPFCLYNGVEYQEGEQMPSRVRCERCHCRNSKMECTPLRC</sequence>
<dbReference type="SUPFAM" id="SSF57256">
    <property type="entry name" value="Elafin-like"/>
    <property type="match status" value="1"/>
</dbReference>
<comment type="caution">
    <text evidence="3">The sequence shown here is derived from an EMBL/GenBank/DDBJ whole genome shotgun (WGS) entry which is preliminary data.</text>
</comment>
<dbReference type="Gene3D" id="4.10.75.10">
    <property type="entry name" value="Elafin-like"/>
    <property type="match status" value="1"/>
</dbReference>
<dbReference type="Gene3D" id="2.10.70.10">
    <property type="entry name" value="Complement Module, domain 1"/>
    <property type="match status" value="1"/>
</dbReference>
<accession>A0A9D4GN00</accession>
<gene>
    <name evidence="3" type="ORF">DPMN_121576</name>
</gene>
<dbReference type="AlphaFoldDB" id="A0A9D4GN00"/>